<dbReference type="SUPFAM" id="SSF161098">
    <property type="entry name" value="MetI-like"/>
    <property type="match status" value="1"/>
</dbReference>
<evidence type="ECO:0000313" key="9">
    <source>
        <dbReference type="EMBL" id="HEG92801.1"/>
    </source>
</evidence>
<keyword evidence="4 7" id="KW-0812">Transmembrane</keyword>
<comment type="similarity">
    <text evidence="7">Belongs to the binding-protein-dependent transport system permease family.</text>
</comment>
<evidence type="ECO:0000256" key="7">
    <source>
        <dbReference type="RuleBase" id="RU363032"/>
    </source>
</evidence>
<organism evidence="9">
    <name type="scientific">Thermorudis peleae</name>
    <dbReference type="NCBI Taxonomy" id="1382356"/>
    <lineage>
        <taxon>Bacteria</taxon>
        <taxon>Pseudomonadati</taxon>
        <taxon>Thermomicrobiota</taxon>
        <taxon>Thermomicrobia</taxon>
        <taxon>Thermomicrobia incertae sedis</taxon>
        <taxon>Thermorudis</taxon>
    </lineage>
</organism>
<sequence length="177" mass="19535">MSTLGWWWLYQPTYGVLNWVLRRLGLIGVDLPWLSDPSLAMASIVIVNTWRGLPFFAVTLLAGLVAIPREYYEAAATDGAAGWRSFRYITLPLIKPVLGIVILFSTILTLADFNTVYVLTKGGPMNMTHLFSTLAFQLGTAGGRISDGAAVSLFLFPVLVVVVALQLRLVRRQTAYE</sequence>
<comment type="caution">
    <text evidence="9">The sequence shown here is derived from an EMBL/GenBank/DDBJ whole genome shotgun (WGS) entry which is preliminary data.</text>
</comment>
<feature type="transmembrane region" description="Helical" evidence="7">
    <location>
        <begin position="88"/>
        <end position="111"/>
    </location>
</feature>
<feature type="transmembrane region" description="Helical" evidence="7">
    <location>
        <begin position="39"/>
        <end position="67"/>
    </location>
</feature>
<dbReference type="Pfam" id="PF00528">
    <property type="entry name" value="BPD_transp_1"/>
    <property type="match status" value="1"/>
</dbReference>
<keyword evidence="6 7" id="KW-0472">Membrane</keyword>
<evidence type="ECO:0000256" key="5">
    <source>
        <dbReference type="ARBA" id="ARBA00022989"/>
    </source>
</evidence>
<feature type="domain" description="ABC transmembrane type-1" evidence="8">
    <location>
        <begin position="1"/>
        <end position="166"/>
    </location>
</feature>
<evidence type="ECO:0000256" key="2">
    <source>
        <dbReference type="ARBA" id="ARBA00022448"/>
    </source>
</evidence>
<accession>A0A831X2G3</accession>
<feature type="transmembrane region" description="Helical" evidence="7">
    <location>
        <begin position="149"/>
        <end position="170"/>
    </location>
</feature>
<dbReference type="InterPro" id="IPR035906">
    <property type="entry name" value="MetI-like_sf"/>
</dbReference>
<keyword evidence="2 7" id="KW-0813">Transport</keyword>
<dbReference type="PANTHER" id="PTHR43005:SF1">
    <property type="entry name" value="SPERMIDINE_PUTRESCINE TRANSPORT SYSTEM PERMEASE PROTEIN"/>
    <property type="match status" value="1"/>
</dbReference>
<reference evidence="9" key="1">
    <citation type="journal article" date="2020" name="mSystems">
        <title>Genome- and Community-Level Interaction Insights into Carbon Utilization and Element Cycling Functions of Hydrothermarchaeota in Hydrothermal Sediment.</title>
        <authorList>
            <person name="Zhou Z."/>
            <person name="Liu Y."/>
            <person name="Xu W."/>
            <person name="Pan J."/>
            <person name="Luo Z.H."/>
            <person name="Li M."/>
        </authorList>
    </citation>
    <scope>NUCLEOTIDE SEQUENCE [LARGE SCALE GENOMIC DNA]</scope>
    <source>
        <strain evidence="9">SpSt-210</strain>
    </source>
</reference>
<gene>
    <name evidence="9" type="ORF">ENP34_15405</name>
</gene>
<keyword evidence="3" id="KW-1003">Cell membrane</keyword>
<keyword evidence="5 7" id="KW-1133">Transmembrane helix</keyword>
<dbReference type="GO" id="GO:0005886">
    <property type="term" value="C:plasma membrane"/>
    <property type="evidence" value="ECO:0007669"/>
    <property type="project" value="UniProtKB-SubCell"/>
</dbReference>
<dbReference type="AlphaFoldDB" id="A0A831X2G3"/>
<evidence type="ECO:0000259" key="8">
    <source>
        <dbReference type="PROSITE" id="PS50928"/>
    </source>
</evidence>
<evidence type="ECO:0000256" key="1">
    <source>
        <dbReference type="ARBA" id="ARBA00004651"/>
    </source>
</evidence>
<dbReference type="PROSITE" id="PS50928">
    <property type="entry name" value="ABC_TM1"/>
    <property type="match status" value="1"/>
</dbReference>
<dbReference type="PANTHER" id="PTHR43005">
    <property type="entry name" value="BLR7065 PROTEIN"/>
    <property type="match status" value="1"/>
</dbReference>
<evidence type="ECO:0000256" key="4">
    <source>
        <dbReference type="ARBA" id="ARBA00022692"/>
    </source>
</evidence>
<dbReference type="Gene3D" id="1.10.3720.10">
    <property type="entry name" value="MetI-like"/>
    <property type="match status" value="1"/>
</dbReference>
<dbReference type="CDD" id="cd06261">
    <property type="entry name" value="TM_PBP2"/>
    <property type="match status" value="1"/>
</dbReference>
<evidence type="ECO:0000256" key="6">
    <source>
        <dbReference type="ARBA" id="ARBA00023136"/>
    </source>
</evidence>
<proteinExistence type="inferred from homology"/>
<dbReference type="GO" id="GO:0055085">
    <property type="term" value="P:transmembrane transport"/>
    <property type="evidence" value="ECO:0007669"/>
    <property type="project" value="InterPro"/>
</dbReference>
<comment type="subcellular location">
    <subcellularLocation>
        <location evidence="1 7">Cell membrane</location>
        <topology evidence="1 7">Multi-pass membrane protein</topology>
    </subcellularLocation>
</comment>
<evidence type="ECO:0000256" key="3">
    <source>
        <dbReference type="ARBA" id="ARBA00022475"/>
    </source>
</evidence>
<protein>
    <submittedName>
        <fullName evidence="9">Sugar ABC transporter permease</fullName>
    </submittedName>
</protein>
<dbReference type="EMBL" id="DSIY01000359">
    <property type="protein sequence ID" value="HEG92801.1"/>
    <property type="molecule type" value="Genomic_DNA"/>
</dbReference>
<name>A0A831X2G3_9BACT</name>
<dbReference type="InterPro" id="IPR000515">
    <property type="entry name" value="MetI-like"/>
</dbReference>